<dbReference type="WBParaSite" id="PDA_v2.g9276.t1">
    <property type="protein sequence ID" value="PDA_v2.g9276.t1"/>
    <property type="gene ID" value="PDA_v2.g9276"/>
</dbReference>
<evidence type="ECO:0000259" key="2">
    <source>
        <dbReference type="Pfam" id="PF00079"/>
    </source>
</evidence>
<accession>A0A914RCB5</accession>
<dbReference type="InterPro" id="IPR042178">
    <property type="entry name" value="Serpin_sf_1"/>
</dbReference>
<dbReference type="AlphaFoldDB" id="A0A914RCB5"/>
<organism evidence="3 4">
    <name type="scientific">Panagrolaimus davidi</name>
    <dbReference type="NCBI Taxonomy" id="227884"/>
    <lineage>
        <taxon>Eukaryota</taxon>
        <taxon>Metazoa</taxon>
        <taxon>Ecdysozoa</taxon>
        <taxon>Nematoda</taxon>
        <taxon>Chromadorea</taxon>
        <taxon>Rhabditida</taxon>
        <taxon>Tylenchina</taxon>
        <taxon>Panagrolaimomorpha</taxon>
        <taxon>Panagrolaimoidea</taxon>
        <taxon>Panagrolaimidae</taxon>
        <taxon>Panagrolaimus</taxon>
    </lineage>
</organism>
<dbReference type="InterPro" id="IPR000215">
    <property type="entry name" value="Serpin_fam"/>
</dbReference>
<dbReference type="PANTHER" id="PTHR11461:SF211">
    <property type="entry name" value="GH10112P-RELATED"/>
    <property type="match status" value="1"/>
</dbReference>
<evidence type="ECO:0000256" key="1">
    <source>
        <dbReference type="ARBA" id="ARBA00009500"/>
    </source>
</evidence>
<dbReference type="InterPro" id="IPR023796">
    <property type="entry name" value="Serpin_dom"/>
</dbReference>
<evidence type="ECO:0000313" key="4">
    <source>
        <dbReference type="WBParaSite" id="PDA_v2.g9276.t1"/>
    </source>
</evidence>
<dbReference type="SUPFAM" id="SSF56574">
    <property type="entry name" value="Serpins"/>
    <property type="match status" value="1"/>
</dbReference>
<dbReference type="Pfam" id="PF00079">
    <property type="entry name" value="Serpin"/>
    <property type="match status" value="1"/>
</dbReference>
<dbReference type="GO" id="GO:0005615">
    <property type="term" value="C:extracellular space"/>
    <property type="evidence" value="ECO:0007669"/>
    <property type="project" value="InterPro"/>
</dbReference>
<protein>
    <submittedName>
        <fullName evidence="4">Serpin domain-containing protein</fullName>
    </submittedName>
</protein>
<dbReference type="Proteomes" id="UP000887578">
    <property type="component" value="Unplaced"/>
</dbReference>
<feature type="domain" description="Serpin" evidence="2">
    <location>
        <begin position="58"/>
        <end position="167"/>
    </location>
</feature>
<name>A0A914RCB5_9BILA</name>
<dbReference type="InterPro" id="IPR036186">
    <property type="entry name" value="Serpin_sf"/>
</dbReference>
<dbReference type="PANTHER" id="PTHR11461">
    <property type="entry name" value="SERINE PROTEASE INHIBITOR, SERPIN"/>
    <property type="match status" value="1"/>
</dbReference>
<dbReference type="Gene3D" id="2.30.39.10">
    <property type="entry name" value="Alpha-1-antitrypsin, domain 1"/>
    <property type="match status" value="1"/>
</dbReference>
<sequence>MSLEAEIIFALDFLSFLEESSELDPVIFSPASILNGLSMILAASDGNTAEQIVSVIGKGQIKYIATSKDIDPNASVILINALYFSSSWEKKFFDRTPKLFKSNPPRYVEMMTNVDMSWIYNEGEDWKSIGIPYKDKKAYMYIILPNEDDGLSKIIKKMDPKLFYECTKP</sequence>
<reference evidence="4" key="1">
    <citation type="submission" date="2022-11" db="UniProtKB">
        <authorList>
            <consortium name="WormBaseParasite"/>
        </authorList>
    </citation>
    <scope>IDENTIFICATION</scope>
</reference>
<keyword evidence="3" id="KW-1185">Reference proteome</keyword>
<proteinExistence type="inferred from homology"/>
<dbReference type="Gene3D" id="3.30.497.10">
    <property type="entry name" value="Antithrombin, subunit I, domain 2"/>
    <property type="match status" value="2"/>
</dbReference>
<dbReference type="GO" id="GO:0004867">
    <property type="term" value="F:serine-type endopeptidase inhibitor activity"/>
    <property type="evidence" value="ECO:0007669"/>
    <property type="project" value="InterPro"/>
</dbReference>
<dbReference type="InterPro" id="IPR042185">
    <property type="entry name" value="Serpin_sf_2"/>
</dbReference>
<evidence type="ECO:0000313" key="3">
    <source>
        <dbReference type="Proteomes" id="UP000887578"/>
    </source>
</evidence>
<comment type="similarity">
    <text evidence="1">Belongs to the serpin family.</text>
</comment>